<dbReference type="PANTHER" id="PTHR11960:SF20">
    <property type="entry name" value="EUKARYOTIC TRANSLATION INITIATION FACTOR 4E TYPE 6"/>
    <property type="match status" value="1"/>
</dbReference>
<evidence type="ECO:0000313" key="3">
    <source>
        <dbReference type="EMBL" id="CAD2215902.1"/>
    </source>
</evidence>
<dbReference type="Pfam" id="PF01652">
    <property type="entry name" value="IF4E"/>
    <property type="match status" value="1"/>
</dbReference>
<dbReference type="PANTHER" id="PTHR11960">
    <property type="entry name" value="EUKARYOTIC TRANSLATION INITIATION FACTOR 4E RELATED"/>
    <property type="match status" value="1"/>
</dbReference>
<keyword evidence="1 3" id="KW-0396">Initiation factor</keyword>
<accession>A0A7G2CCR3</accession>
<dbReference type="OrthoDB" id="275627at2759"/>
<dbReference type="GO" id="GO:0003743">
    <property type="term" value="F:translation initiation factor activity"/>
    <property type="evidence" value="ECO:0007669"/>
    <property type="project" value="UniProtKB-KW"/>
</dbReference>
<reference evidence="3 4" key="1">
    <citation type="submission" date="2020-08" db="EMBL/GenBank/DDBJ databases">
        <authorList>
            <person name="Newling K."/>
            <person name="Davey J."/>
            <person name="Forrester S."/>
        </authorList>
    </citation>
    <scope>NUCLEOTIDE SEQUENCE [LARGE SCALE GENOMIC DNA]</scope>
    <source>
        <strain evidence="4">Crithidia deanei Carvalho (ATCC PRA-265)</strain>
    </source>
</reference>
<dbReference type="InterPro" id="IPR001040">
    <property type="entry name" value="TIF_eIF_4E"/>
</dbReference>
<dbReference type="AlphaFoldDB" id="A0A7G2CCR3"/>
<dbReference type="SUPFAM" id="SSF55418">
    <property type="entry name" value="eIF4e-like"/>
    <property type="match status" value="1"/>
</dbReference>
<dbReference type="Gene3D" id="3.30.760.10">
    <property type="entry name" value="RNA Cap, Translation Initiation Factor Eif4e"/>
    <property type="match status" value="1"/>
</dbReference>
<keyword evidence="4" id="KW-1185">Reference proteome</keyword>
<dbReference type="EMBL" id="LR877149">
    <property type="protein sequence ID" value="CAD2215902.1"/>
    <property type="molecule type" value="Genomic_DNA"/>
</dbReference>
<proteinExistence type="inferred from homology"/>
<evidence type="ECO:0000313" key="4">
    <source>
        <dbReference type="Proteomes" id="UP000515908"/>
    </source>
</evidence>
<dbReference type="VEuPathDB" id="TriTrypDB:ADEAN_000336000"/>
<protein>
    <submittedName>
        <fullName evidence="3">Eukaryotic initiation factor 4E, putative</fullName>
    </submittedName>
</protein>
<evidence type="ECO:0000256" key="1">
    <source>
        <dbReference type="RuleBase" id="RU004374"/>
    </source>
</evidence>
<name>A0A7G2CCR3_9TRYP</name>
<feature type="region of interest" description="Disordered" evidence="2">
    <location>
        <begin position="1"/>
        <end position="28"/>
    </location>
</feature>
<organism evidence="3 4">
    <name type="scientific">Angomonas deanei</name>
    <dbReference type="NCBI Taxonomy" id="59799"/>
    <lineage>
        <taxon>Eukaryota</taxon>
        <taxon>Discoba</taxon>
        <taxon>Euglenozoa</taxon>
        <taxon>Kinetoplastea</taxon>
        <taxon>Metakinetoplastina</taxon>
        <taxon>Trypanosomatida</taxon>
        <taxon>Trypanosomatidae</taxon>
        <taxon>Strigomonadinae</taxon>
        <taxon>Angomonas</taxon>
    </lineage>
</organism>
<dbReference type="GO" id="GO:0000340">
    <property type="term" value="F:RNA 7-methylguanosine cap binding"/>
    <property type="evidence" value="ECO:0007669"/>
    <property type="project" value="TreeGrafter"/>
</dbReference>
<feature type="compositionally biased region" description="Basic and acidic residues" evidence="2">
    <location>
        <begin position="8"/>
        <end position="26"/>
    </location>
</feature>
<sequence>MSAEEQESNPKQEVQEKETPQKEGPTKKLHMLKDSWSVFYIPSKREGDDYVVDLLGSVDSLEGAFAILNTMPKVTILPPDDNLVFSRNGVEPRYENFTEGISSIQMYVNPKNQGEDAAERLLCASLGEWFPKEAGESVVQVVRFAHKFSRFAEHTVRLEIWFKDEHASLVQSHIKTELLTTVPSVKILPARSLAK</sequence>
<comment type="similarity">
    <text evidence="1">Belongs to the eukaryotic initiation factor 4E family.</text>
</comment>
<evidence type="ECO:0000256" key="2">
    <source>
        <dbReference type="SAM" id="MobiDB-lite"/>
    </source>
</evidence>
<keyword evidence="1" id="KW-0648">Protein biosynthesis</keyword>
<gene>
    <name evidence="3" type="ORF">ADEAN_000336000</name>
</gene>
<dbReference type="InterPro" id="IPR023398">
    <property type="entry name" value="TIF_eIF4e-like"/>
</dbReference>
<keyword evidence="1" id="KW-0694">RNA-binding</keyword>
<dbReference type="Proteomes" id="UP000515908">
    <property type="component" value="Chromosome 05"/>
</dbReference>
<dbReference type="GO" id="GO:0016281">
    <property type="term" value="C:eukaryotic translation initiation factor 4F complex"/>
    <property type="evidence" value="ECO:0007669"/>
    <property type="project" value="TreeGrafter"/>
</dbReference>